<organism evidence="2 3">
    <name type="scientific">Amphibalanus amphitrite</name>
    <name type="common">Striped barnacle</name>
    <name type="synonym">Balanus amphitrite</name>
    <dbReference type="NCBI Taxonomy" id="1232801"/>
    <lineage>
        <taxon>Eukaryota</taxon>
        <taxon>Metazoa</taxon>
        <taxon>Ecdysozoa</taxon>
        <taxon>Arthropoda</taxon>
        <taxon>Crustacea</taxon>
        <taxon>Multicrustacea</taxon>
        <taxon>Cirripedia</taxon>
        <taxon>Thoracica</taxon>
        <taxon>Thoracicalcarea</taxon>
        <taxon>Balanomorpha</taxon>
        <taxon>Balanoidea</taxon>
        <taxon>Balanidae</taxon>
        <taxon>Amphibalaninae</taxon>
        <taxon>Amphibalanus</taxon>
    </lineage>
</organism>
<protein>
    <submittedName>
        <fullName evidence="2">Uncharacterized protein</fullName>
    </submittedName>
</protein>
<reference evidence="2 3" key="1">
    <citation type="submission" date="2019-07" db="EMBL/GenBank/DDBJ databases">
        <title>Draft genome assembly of a fouling barnacle, Amphibalanus amphitrite (Darwin, 1854): The first reference genome for Thecostraca.</title>
        <authorList>
            <person name="Kim W."/>
        </authorList>
    </citation>
    <scope>NUCLEOTIDE SEQUENCE [LARGE SCALE GENOMIC DNA]</scope>
    <source>
        <strain evidence="2">SNU_AA5</strain>
        <tissue evidence="2">Soma without cirri and trophi</tissue>
    </source>
</reference>
<proteinExistence type="predicted"/>
<feature type="transmembrane region" description="Helical" evidence="1">
    <location>
        <begin position="37"/>
        <end position="57"/>
    </location>
</feature>
<gene>
    <name evidence="2" type="ORF">FJT64_013110</name>
</gene>
<dbReference type="Proteomes" id="UP000440578">
    <property type="component" value="Unassembled WGS sequence"/>
</dbReference>
<keyword evidence="1" id="KW-1133">Transmembrane helix</keyword>
<evidence type="ECO:0000313" key="2">
    <source>
        <dbReference type="EMBL" id="KAF0288523.1"/>
    </source>
</evidence>
<name>A0A6A4V442_AMPAM</name>
<comment type="caution">
    <text evidence="2">The sequence shown here is derived from an EMBL/GenBank/DDBJ whole genome shotgun (WGS) entry which is preliminary data.</text>
</comment>
<evidence type="ECO:0000256" key="1">
    <source>
        <dbReference type="SAM" id="Phobius"/>
    </source>
</evidence>
<evidence type="ECO:0000313" key="3">
    <source>
        <dbReference type="Proteomes" id="UP000440578"/>
    </source>
</evidence>
<keyword evidence="3" id="KW-1185">Reference proteome</keyword>
<feature type="transmembrane region" description="Helical" evidence="1">
    <location>
        <begin position="6"/>
        <end position="25"/>
    </location>
</feature>
<keyword evidence="1" id="KW-0472">Membrane</keyword>
<sequence length="90" mass="10191">MAGLMWPWLIVNGLWVICLIMQMGILGHFGFKDYVKFLVPFAVFAVFFLLDVGWFTLNILRTTGSYEVKPLPMQDFDDGRTPALESSSAV</sequence>
<keyword evidence="1" id="KW-0812">Transmembrane</keyword>
<dbReference type="AlphaFoldDB" id="A0A6A4V442"/>
<dbReference type="EMBL" id="VIIS01002107">
    <property type="protein sequence ID" value="KAF0288523.1"/>
    <property type="molecule type" value="Genomic_DNA"/>
</dbReference>
<accession>A0A6A4V442</accession>